<accession>A0AAW6UK00</accession>
<gene>
    <name evidence="1" type="ORF">OGX73_17125</name>
</gene>
<name>A0AAW6UK00_PRORE</name>
<organism evidence="1 2">
    <name type="scientific">Providencia rettgeri</name>
    <dbReference type="NCBI Taxonomy" id="587"/>
    <lineage>
        <taxon>Bacteria</taxon>
        <taxon>Pseudomonadati</taxon>
        <taxon>Pseudomonadota</taxon>
        <taxon>Gammaproteobacteria</taxon>
        <taxon>Enterobacterales</taxon>
        <taxon>Morganellaceae</taxon>
        <taxon>Providencia</taxon>
    </lineage>
</organism>
<proteinExistence type="predicted"/>
<evidence type="ECO:0000313" key="2">
    <source>
        <dbReference type="Proteomes" id="UP001159001"/>
    </source>
</evidence>
<protein>
    <submittedName>
        <fullName evidence="1">Uncharacterized protein</fullName>
    </submittedName>
</protein>
<comment type="caution">
    <text evidence="1">The sequence shown here is derived from an EMBL/GenBank/DDBJ whole genome shotgun (WGS) entry which is preliminary data.</text>
</comment>
<reference evidence="1" key="1">
    <citation type="submission" date="2022-10" db="EMBL/GenBank/DDBJ databases">
        <title>Bacterial isolates recovered from the One Health project in Brazil.</title>
        <authorList>
            <person name="Valiatti T.B."/>
            <person name="Santos F."/>
            <person name="Cayo R."/>
            <person name="Gales A.C."/>
        </authorList>
    </citation>
    <scope>NUCLEOTIDE SEQUENCE</scope>
    <source>
        <strain evidence="1">PVR188</strain>
    </source>
</reference>
<sequence length="87" mass="9818">MAKLTKKELAWIKKVQKVFDECPSSRIGFYACGEDTLHLYDKDNKKAASNFNESGLSVYTKTFTDVLSNSDADFGHFIRLPSHIEIG</sequence>
<dbReference type="AlphaFoldDB" id="A0AAW6UK00"/>
<dbReference type="Proteomes" id="UP001159001">
    <property type="component" value="Unassembled WGS sequence"/>
</dbReference>
<evidence type="ECO:0000313" key="1">
    <source>
        <dbReference type="EMBL" id="MDI9094347.1"/>
    </source>
</evidence>
<dbReference type="RefSeq" id="WP_336432419.1">
    <property type="nucleotide sequence ID" value="NZ_JAOWIN010000014.1"/>
</dbReference>
<dbReference type="EMBL" id="JAOWIN010000014">
    <property type="protein sequence ID" value="MDI9094347.1"/>
    <property type="molecule type" value="Genomic_DNA"/>
</dbReference>